<dbReference type="Pfam" id="PF09339">
    <property type="entry name" value="HTH_IclR"/>
    <property type="match status" value="1"/>
</dbReference>
<dbReference type="RefSeq" id="WP_382362465.1">
    <property type="nucleotide sequence ID" value="NZ_JBHLWV010000016.1"/>
</dbReference>
<name>A0ABV6H6R4_9ACTN</name>
<dbReference type="Proteomes" id="UP001589783">
    <property type="component" value="Unassembled WGS sequence"/>
</dbReference>
<dbReference type="InterPro" id="IPR036388">
    <property type="entry name" value="WH-like_DNA-bd_sf"/>
</dbReference>
<proteinExistence type="predicted"/>
<dbReference type="InterPro" id="IPR036390">
    <property type="entry name" value="WH_DNA-bd_sf"/>
</dbReference>
<accession>A0ABV6H6R4</accession>
<evidence type="ECO:0000313" key="3">
    <source>
        <dbReference type="Proteomes" id="UP001589783"/>
    </source>
</evidence>
<keyword evidence="3" id="KW-1185">Reference proteome</keyword>
<dbReference type="EMBL" id="JBHLWV010000016">
    <property type="protein sequence ID" value="MFC0314567.1"/>
    <property type="molecule type" value="Genomic_DNA"/>
</dbReference>
<sequence length="206" mass="21523">MSLRQELLAVLRDADEPLTVRHLAAAVGRPPTTVRFHLDRLQRDGAVAARPVGQAGPGRPRLGYTARRASADRDDGSEYRLLAGALAEALADHPDGPGRALAAGVALGSARANPDAEPLDDLVDVLTDAGFAPVAEADRIRLCRCPFLEAARAQPAITCSVHRGLMQGVLDAPRTGDAPARQVTALEAFVDGDQCLATIGTAGGQR</sequence>
<organism evidence="2 3">
    <name type="scientific">Gordonia phosphorivorans</name>
    <dbReference type="NCBI Taxonomy" id="1056982"/>
    <lineage>
        <taxon>Bacteria</taxon>
        <taxon>Bacillati</taxon>
        <taxon>Actinomycetota</taxon>
        <taxon>Actinomycetes</taxon>
        <taxon>Mycobacteriales</taxon>
        <taxon>Gordoniaceae</taxon>
        <taxon>Gordonia</taxon>
    </lineage>
</organism>
<dbReference type="InterPro" id="IPR005471">
    <property type="entry name" value="Tscrpt_reg_IclR_N"/>
</dbReference>
<reference evidence="2 3" key="1">
    <citation type="submission" date="2024-09" db="EMBL/GenBank/DDBJ databases">
        <authorList>
            <person name="Sun Q."/>
            <person name="Mori K."/>
        </authorList>
    </citation>
    <scope>NUCLEOTIDE SEQUENCE [LARGE SCALE GENOMIC DNA]</scope>
    <source>
        <strain evidence="2 3">CCM 7957</strain>
    </source>
</reference>
<dbReference type="SUPFAM" id="SSF46785">
    <property type="entry name" value="Winged helix' DNA-binding domain"/>
    <property type="match status" value="1"/>
</dbReference>
<gene>
    <name evidence="2" type="ORF">ACFFJD_06855</name>
</gene>
<dbReference type="CDD" id="cd00090">
    <property type="entry name" value="HTH_ARSR"/>
    <property type="match status" value="1"/>
</dbReference>
<comment type="caution">
    <text evidence="2">The sequence shown here is derived from an EMBL/GenBank/DDBJ whole genome shotgun (WGS) entry which is preliminary data.</text>
</comment>
<evidence type="ECO:0000259" key="1">
    <source>
        <dbReference type="Pfam" id="PF09339"/>
    </source>
</evidence>
<dbReference type="InterPro" id="IPR011991">
    <property type="entry name" value="ArsR-like_HTH"/>
</dbReference>
<protein>
    <submittedName>
        <fullName evidence="2">Helix-turn-helix transcriptional regulator</fullName>
    </submittedName>
</protein>
<dbReference type="Gene3D" id="1.10.10.10">
    <property type="entry name" value="Winged helix-like DNA-binding domain superfamily/Winged helix DNA-binding domain"/>
    <property type="match status" value="1"/>
</dbReference>
<feature type="domain" description="HTH iclR-type" evidence="1">
    <location>
        <begin position="7"/>
        <end position="48"/>
    </location>
</feature>
<evidence type="ECO:0000313" key="2">
    <source>
        <dbReference type="EMBL" id="MFC0314567.1"/>
    </source>
</evidence>